<dbReference type="SUPFAM" id="SSF141868">
    <property type="entry name" value="EAL domain-like"/>
    <property type="match status" value="1"/>
</dbReference>
<dbReference type="SMART" id="SM00267">
    <property type="entry name" value="GGDEF"/>
    <property type="match status" value="1"/>
</dbReference>
<dbReference type="InterPro" id="IPR000700">
    <property type="entry name" value="PAS-assoc_C"/>
</dbReference>
<dbReference type="STRING" id="749222.Nitsa_0266"/>
<evidence type="ECO:0000313" key="5">
    <source>
        <dbReference type="Proteomes" id="UP000008633"/>
    </source>
</evidence>
<dbReference type="Gene3D" id="3.30.70.270">
    <property type="match status" value="1"/>
</dbReference>
<dbReference type="PANTHER" id="PTHR33121">
    <property type="entry name" value="CYCLIC DI-GMP PHOSPHODIESTERASE PDEF"/>
    <property type="match status" value="1"/>
</dbReference>
<dbReference type="PANTHER" id="PTHR33121:SF70">
    <property type="entry name" value="SIGNALING PROTEIN YKOW"/>
    <property type="match status" value="1"/>
</dbReference>
<dbReference type="Pfam" id="PF00990">
    <property type="entry name" value="GGDEF"/>
    <property type="match status" value="1"/>
</dbReference>
<dbReference type="PROSITE" id="PS50883">
    <property type="entry name" value="EAL"/>
    <property type="match status" value="1"/>
</dbReference>
<dbReference type="Gene3D" id="3.30.450.20">
    <property type="entry name" value="PAS domain"/>
    <property type="match status" value="1"/>
</dbReference>
<dbReference type="CDD" id="cd01948">
    <property type="entry name" value="EAL"/>
    <property type="match status" value="1"/>
</dbReference>
<dbReference type="InterPro" id="IPR035919">
    <property type="entry name" value="EAL_sf"/>
</dbReference>
<evidence type="ECO:0000259" key="3">
    <source>
        <dbReference type="PROSITE" id="PS50887"/>
    </source>
</evidence>
<dbReference type="KEGG" id="nsa:Nitsa_0266"/>
<evidence type="ECO:0000259" key="2">
    <source>
        <dbReference type="PROSITE" id="PS50883"/>
    </source>
</evidence>
<dbReference type="InterPro" id="IPR000014">
    <property type="entry name" value="PAS"/>
</dbReference>
<sequence>MQKGMIDPREFEELWRLTEEVGEIGYWKWDIRNDTTYWSPRKRTIYGLGEKEKGSFELFLSVLDEQTRRLVEEEISRVLSGEKKYYDLQHEIHLRDGRTVWVHEKGYLLYDSEEKPIKLIGVVLDITKRKQVEQDLLQEKNRSAFLENFDPLTRLPNRHALHLRLTREIGEGESFVLLFVNVENFGTINNLFGHHFGDAILVRLAKQLEELAGSTNVYRYGADEFVLLIPRLQETGGLFERLRQQLFDLPMQIEGQTVTLRFNVGVIHYPEDTRDISTLISGASTALAHAKSLSGSQIVRYHPHMQKQISLTYYGVDSLQRAIKQKALKPYYQPIFDTESSKIVAVEALARWIGPEGKPVALPGEFLPLAKQQGLIHQIDHLIMEQALEDLQKWKAKGLTPRLAVNVYLEDFGQAAFSPLFKRYQELLPQLILEISEEEFLACSRDDREQLDLLRDLGIRISIDDFGTGYSSLRYLHSLPIDEIKIDRSFVENLPEDPQNGDLVRVIKKITEIYALDCVVEGVEREEQSRFLTSIGLPIQQGFLFARPMDASSCLELLESQG</sequence>
<protein>
    <submittedName>
        <fullName evidence="4">Diguanylate cyclase/phosphodiesterase with PAS/PAC sensor(S)</fullName>
    </submittedName>
</protein>
<dbReference type="Proteomes" id="UP000008633">
    <property type="component" value="Chromosome"/>
</dbReference>
<feature type="domain" description="GGDEF" evidence="3">
    <location>
        <begin position="173"/>
        <end position="303"/>
    </location>
</feature>
<dbReference type="InterPro" id="IPR029787">
    <property type="entry name" value="Nucleotide_cyclase"/>
</dbReference>
<evidence type="ECO:0000313" key="4">
    <source>
        <dbReference type="EMBL" id="ADV45537.1"/>
    </source>
</evidence>
<dbReference type="InterPro" id="IPR001633">
    <property type="entry name" value="EAL_dom"/>
</dbReference>
<dbReference type="InterPro" id="IPR013655">
    <property type="entry name" value="PAS_fold_3"/>
</dbReference>
<dbReference type="SUPFAM" id="SSF55073">
    <property type="entry name" value="Nucleotide cyclase"/>
    <property type="match status" value="1"/>
</dbReference>
<evidence type="ECO:0000259" key="1">
    <source>
        <dbReference type="PROSITE" id="PS50113"/>
    </source>
</evidence>
<dbReference type="InterPro" id="IPR001610">
    <property type="entry name" value="PAC"/>
</dbReference>
<reference evidence="4 5" key="1">
    <citation type="journal article" date="2011" name="Stand. Genomic Sci.">
        <title>Complete genome sequence of Nitratifractor salsuginis type strain (E9I37-1).</title>
        <authorList>
            <person name="Anderson I."/>
            <person name="Sikorski J."/>
            <person name="Zeytun A."/>
            <person name="Nolan M."/>
            <person name="Lapidus A."/>
            <person name="Lucas S."/>
            <person name="Hammon N."/>
            <person name="Deshpande S."/>
            <person name="Cheng J.F."/>
            <person name="Tapia R."/>
            <person name="Han C."/>
            <person name="Goodwin L."/>
            <person name="Pitluck S."/>
            <person name="Liolios K."/>
            <person name="Pagani I."/>
            <person name="Ivanova N."/>
            <person name="Huntemann M."/>
            <person name="Mavromatis K."/>
            <person name="Ovchinikova G."/>
            <person name="Pati A."/>
            <person name="Chen A."/>
            <person name="Palaniappan K."/>
            <person name="Land M."/>
            <person name="Hauser L."/>
            <person name="Brambilla E.M."/>
            <person name="Ngatchou-Djao O.D."/>
            <person name="Rohde M."/>
            <person name="Tindall B.J."/>
            <person name="Goker M."/>
            <person name="Detter J.C."/>
            <person name="Woyke T."/>
            <person name="Bristow J."/>
            <person name="Eisen J.A."/>
            <person name="Markowitz V."/>
            <person name="Hugenholtz P."/>
            <person name="Klenk H.P."/>
            <person name="Kyrpides N.C."/>
        </authorList>
    </citation>
    <scope>NUCLEOTIDE SEQUENCE [LARGE SCALE GENOMIC DNA]</scope>
    <source>
        <strain evidence="5">DSM 16511 / JCM 12458 / E9I37-1</strain>
    </source>
</reference>
<dbReference type="SMART" id="SM00052">
    <property type="entry name" value="EAL"/>
    <property type="match status" value="1"/>
</dbReference>
<dbReference type="InterPro" id="IPR035965">
    <property type="entry name" value="PAS-like_dom_sf"/>
</dbReference>
<dbReference type="Pfam" id="PF00563">
    <property type="entry name" value="EAL"/>
    <property type="match status" value="1"/>
</dbReference>
<dbReference type="InterPro" id="IPR050706">
    <property type="entry name" value="Cyclic-di-GMP_PDE-like"/>
</dbReference>
<dbReference type="Gene3D" id="3.20.20.450">
    <property type="entry name" value="EAL domain"/>
    <property type="match status" value="1"/>
</dbReference>
<gene>
    <name evidence="4" type="ordered locus">Nitsa_0266</name>
</gene>
<dbReference type="SMART" id="SM00086">
    <property type="entry name" value="PAC"/>
    <property type="match status" value="1"/>
</dbReference>
<dbReference type="HOGENOM" id="CLU_000445_70_50_7"/>
<dbReference type="eggNOG" id="COG2202">
    <property type="taxonomic scope" value="Bacteria"/>
</dbReference>
<reference evidence="5" key="2">
    <citation type="submission" date="2011-01" db="EMBL/GenBank/DDBJ databases">
        <title>The complete genome of Nitratifractor salsuginis DSM 16511.</title>
        <authorList>
            <consortium name="US DOE Joint Genome Institute (JGI-PGF)"/>
            <person name="Lucas S."/>
            <person name="Copeland A."/>
            <person name="Lapidus A."/>
            <person name="Bruce D."/>
            <person name="Goodwin L."/>
            <person name="Pitluck S."/>
            <person name="Kyrpides N."/>
            <person name="Mavromatis K."/>
            <person name="Ivanova N."/>
            <person name="Mikhailova N."/>
            <person name="Zeytun A."/>
            <person name="Detter J.C."/>
            <person name="Tapia R."/>
            <person name="Han C."/>
            <person name="Land M."/>
            <person name="Hauser L."/>
            <person name="Markowitz V."/>
            <person name="Cheng J.-F."/>
            <person name="Hugenholtz P."/>
            <person name="Woyke T."/>
            <person name="Wu D."/>
            <person name="Tindall B."/>
            <person name="Schuetze A."/>
            <person name="Brambilla E."/>
            <person name="Klenk H.-P."/>
            <person name="Eisen J.A."/>
        </authorList>
    </citation>
    <scope>NUCLEOTIDE SEQUENCE [LARGE SCALE GENOMIC DNA]</scope>
    <source>
        <strain evidence="5">DSM 16511 / JCM 12458 / E9I37-1</strain>
    </source>
</reference>
<dbReference type="AlphaFoldDB" id="E6WZF7"/>
<keyword evidence="5" id="KW-1185">Reference proteome</keyword>
<dbReference type="Pfam" id="PF08447">
    <property type="entry name" value="PAS_3"/>
    <property type="match status" value="1"/>
</dbReference>
<organism evidence="4 5">
    <name type="scientific">Nitratifractor salsuginis (strain DSM 16511 / JCM 12458 / E9I37-1)</name>
    <dbReference type="NCBI Taxonomy" id="749222"/>
    <lineage>
        <taxon>Bacteria</taxon>
        <taxon>Pseudomonadati</taxon>
        <taxon>Campylobacterota</taxon>
        <taxon>Epsilonproteobacteria</taxon>
        <taxon>Campylobacterales</taxon>
        <taxon>Sulfurovaceae</taxon>
        <taxon>Nitratifractor</taxon>
    </lineage>
</organism>
<proteinExistence type="predicted"/>
<accession>E6WZF7</accession>
<dbReference type="EMBL" id="CP002452">
    <property type="protein sequence ID" value="ADV45537.1"/>
    <property type="molecule type" value="Genomic_DNA"/>
</dbReference>
<feature type="domain" description="EAL" evidence="2">
    <location>
        <begin position="312"/>
        <end position="562"/>
    </location>
</feature>
<dbReference type="NCBIfam" id="TIGR00254">
    <property type="entry name" value="GGDEF"/>
    <property type="match status" value="1"/>
</dbReference>
<dbReference type="NCBIfam" id="TIGR00229">
    <property type="entry name" value="sensory_box"/>
    <property type="match status" value="1"/>
</dbReference>
<dbReference type="InterPro" id="IPR000160">
    <property type="entry name" value="GGDEF_dom"/>
</dbReference>
<dbReference type="GO" id="GO:0071111">
    <property type="term" value="F:cyclic-guanylate-specific phosphodiesterase activity"/>
    <property type="evidence" value="ECO:0007669"/>
    <property type="project" value="InterPro"/>
</dbReference>
<dbReference type="Gene3D" id="2.10.70.100">
    <property type="match status" value="1"/>
</dbReference>
<dbReference type="CDD" id="cd01949">
    <property type="entry name" value="GGDEF"/>
    <property type="match status" value="1"/>
</dbReference>
<dbReference type="OrthoDB" id="5372181at2"/>
<dbReference type="PROSITE" id="PS50113">
    <property type="entry name" value="PAC"/>
    <property type="match status" value="1"/>
</dbReference>
<dbReference type="SUPFAM" id="SSF55785">
    <property type="entry name" value="PYP-like sensor domain (PAS domain)"/>
    <property type="match status" value="1"/>
</dbReference>
<dbReference type="RefSeq" id="WP_013553234.1">
    <property type="nucleotide sequence ID" value="NC_014935.1"/>
</dbReference>
<dbReference type="InterPro" id="IPR043128">
    <property type="entry name" value="Rev_trsase/Diguanyl_cyclase"/>
</dbReference>
<feature type="domain" description="PAC" evidence="1">
    <location>
        <begin position="86"/>
        <end position="138"/>
    </location>
</feature>
<dbReference type="CDD" id="cd00130">
    <property type="entry name" value="PAS"/>
    <property type="match status" value="1"/>
</dbReference>
<dbReference type="eggNOG" id="COG5001">
    <property type="taxonomic scope" value="Bacteria"/>
</dbReference>
<dbReference type="PROSITE" id="PS50887">
    <property type="entry name" value="GGDEF"/>
    <property type="match status" value="1"/>
</dbReference>
<name>E6WZF7_NITSE</name>